<dbReference type="EMBL" id="JBEPBX010000065">
    <property type="protein sequence ID" value="MER6618505.1"/>
    <property type="molecule type" value="Genomic_DNA"/>
</dbReference>
<feature type="transmembrane region" description="Helical" evidence="6">
    <location>
        <begin position="53"/>
        <end position="71"/>
    </location>
</feature>
<keyword evidence="2" id="KW-1003">Cell membrane</keyword>
<feature type="transmembrane region" description="Helical" evidence="6">
    <location>
        <begin position="282"/>
        <end position="303"/>
    </location>
</feature>
<proteinExistence type="predicted"/>
<comment type="subcellular location">
    <subcellularLocation>
        <location evidence="1">Cell membrane</location>
        <topology evidence="1">Multi-pass membrane protein</topology>
    </subcellularLocation>
</comment>
<dbReference type="Proteomes" id="UP001445472">
    <property type="component" value="Unassembled WGS sequence"/>
</dbReference>
<feature type="transmembrane region" description="Helical" evidence="6">
    <location>
        <begin position="403"/>
        <end position="422"/>
    </location>
</feature>
<feature type="transmembrane region" description="Helical" evidence="6">
    <location>
        <begin position="21"/>
        <end position="47"/>
    </location>
</feature>
<protein>
    <submittedName>
        <fullName evidence="7">APC family permease</fullName>
    </submittedName>
</protein>
<organism evidence="7 8">
    <name type="scientific">Streptomyces xantholiticus</name>
    <dbReference type="NCBI Taxonomy" id="68285"/>
    <lineage>
        <taxon>Bacteria</taxon>
        <taxon>Bacillati</taxon>
        <taxon>Actinomycetota</taxon>
        <taxon>Actinomycetes</taxon>
        <taxon>Kitasatosporales</taxon>
        <taxon>Streptomycetaceae</taxon>
        <taxon>Streptomyces</taxon>
    </lineage>
</organism>
<dbReference type="PIRSF" id="PIRSF006060">
    <property type="entry name" value="AA_transporter"/>
    <property type="match status" value="1"/>
</dbReference>
<keyword evidence="5 6" id="KW-0472">Membrane</keyword>
<gene>
    <name evidence="7" type="ORF">ABT276_35485</name>
</gene>
<feature type="transmembrane region" description="Helical" evidence="6">
    <location>
        <begin position="369"/>
        <end position="391"/>
    </location>
</feature>
<reference evidence="7 8" key="1">
    <citation type="submission" date="2024-06" db="EMBL/GenBank/DDBJ databases">
        <title>The Natural Products Discovery Center: Release of the First 8490 Sequenced Strains for Exploring Actinobacteria Biosynthetic Diversity.</title>
        <authorList>
            <person name="Kalkreuter E."/>
            <person name="Kautsar S.A."/>
            <person name="Yang D."/>
            <person name="Bader C.D."/>
            <person name="Teijaro C.N."/>
            <person name="Fluegel L."/>
            <person name="Davis C.M."/>
            <person name="Simpson J.R."/>
            <person name="Lauterbach L."/>
            <person name="Steele A.D."/>
            <person name="Gui C."/>
            <person name="Meng S."/>
            <person name="Li G."/>
            <person name="Viehrig K."/>
            <person name="Ye F."/>
            <person name="Su P."/>
            <person name="Kiefer A.F."/>
            <person name="Nichols A."/>
            <person name="Cepeda A.J."/>
            <person name="Yan W."/>
            <person name="Fan B."/>
            <person name="Jiang Y."/>
            <person name="Adhikari A."/>
            <person name="Zheng C.-J."/>
            <person name="Schuster L."/>
            <person name="Cowan T.M."/>
            <person name="Smanski M.J."/>
            <person name="Chevrette M.G."/>
            <person name="De Carvalho L.P.S."/>
            <person name="Shen B."/>
        </authorList>
    </citation>
    <scope>NUCLEOTIDE SEQUENCE [LARGE SCALE GENOMIC DNA]</scope>
    <source>
        <strain evidence="7 8">NPDC000837</strain>
    </source>
</reference>
<feature type="transmembrane region" description="Helical" evidence="6">
    <location>
        <begin position="201"/>
        <end position="219"/>
    </location>
</feature>
<evidence type="ECO:0000313" key="7">
    <source>
        <dbReference type="EMBL" id="MER6618505.1"/>
    </source>
</evidence>
<dbReference type="Pfam" id="PF13520">
    <property type="entry name" value="AA_permease_2"/>
    <property type="match status" value="1"/>
</dbReference>
<evidence type="ECO:0000256" key="6">
    <source>
        <dbReference type="SAM" id="Phobius"/>
    </source>
</evidence>
<evidence type="ECO:0000313" key="8">
    <source>
        <dbReference type="Proteomes" id="UP001445472"/>
    </source>
</evidence>
<keyword evidence="8" id="KW-1185">Reference proteome</keyword>
<dbReference type="InterPro" id="IPR002293">
    <property type="entry name" value="AA/rel_permease1"/>
</dbReference>
<feature type="transmembrane region" description="Helical" evidence="6">
    <location>
        <begin position="240"/>
        <end position="262"/>
    </location>
</feature>
<comment type="caution">
    <text evidence="7">The sequence shown here is derived from an EMBL/GenBank/DDBJ whole genome shotgun (WGS) entry which is preliminary data.</text>
</comment>
<dbReference type="Gene3D" id="1.20.1740.10">
    <property type="entry name" value="Amino acid/polyamine transporter I"/>
    <property type="match status" value="1"/>
</dbReference>
<dbReference type="InterPro" id="IPR050367">
    <property type="entry name" value="APC_superfamily"/>
</dbReference>
<keyword evidence="4 6" id="KW-1133">Transmembrane helix</keyword>
<evidence type="ECO:0000256" key="2">
    <source>
        <dbReference type="ARBA" id="ARBA00022475"/>
    </source>
</evidence>
<feature type="transmembrane region" description="Helical" evidence="6">
    <location>
        <begin position="161"/>
        <end position="181"/>
    </location>
</feature>
<evidence type="ECO:0000256" key="3">
    <source>
        <dbReference type="ARBA" id="ARBA00022692"/>
    </source>
</evidence>
<sequence length="498" mass="51592">MSTRSGTGGGLRADALGTYDMVVMAIAGCGPAYTVAGTIPALIAAVGVAGPAALLYCAIPVIGIALAYRQLGRVDPNAGAAYSWVARSLHPFLGFMCGWSLVVACTVFMASSTVPAGSATLSLVAPGLADDPLWAAVVGSGWFLLMAGVVAYGARIGARSLAVITAVQLVLLTGFAVAALLSDGSGAEFSLSWFGFGHFEGQESFVTGALIATFAFWGWDVTSNLGEETRRGSRGSGFGGVIGVVLVFVLFALITVAANVLMTPEAVRNSPDGLLVSLGQQVWPGVGGTLLILALLLSTVAMLETALIQAGRTLFAMGRDRTLPRAFGRIHAQRHTPWVATAVIAVVAGTLAIVEAAGRRPGDSLLSDAVSGVGLHVTLYYSLAGLGAVVVHRKLLRTSAANFLLVGLWPLAGALFMLWIMIESVAALSTRALTIGFGTLALGLLPMFTAWLRQRPYFEPGRLDAGRARAMDDSFGGGEVETHVIHAAGSRDELLTDF</sequence>
<feature type="transmembrane region" description="Helical" evidence="6">
    <location>
        <begin position="338"/>
        <end position="357"/>
    </location>
</feature>
<feature type="transmembrane region" description="Helical" evidence="6">
    <location>
        <begin position="92"/>
        <end position="113"/>
    </location>
</feature>
<feature type="transmembrane region" description="Helical" evidence="6">
    <location>
        <begin position="428"/>
        <end position="452"/>
    </location>
</feature>
<keyword evidence="3 6" id="KW-0812">Transmembrane</keyword>
<evidence type="ECO:0000256" key="1">
    <source>
        <dbReference type="ARBA" id="ARBA00004651"/>
    </source>
</evidence>
<feature type="transmembrane region" description="Helical" evidence="6">
    <location>
        <begin position="133"/>
        <end position="154"/>
    </location>
</feature>
<evidence type="ECO:0000256" key="5">
    <source>
        <dbReference type="ARBA" id="ARBA00023136"/>
    </source>
</evidence>
<name>A0ABV1V636_9ACTN</name>
<dbReference type="PANTHER" id="PTHR42770">
    <property type="entry name" value="AMINO ACID TRANSPORTER-RELATED"/>
    <property type="match status" value="1"/>
</dbReference>
<dbReference type="PANTHER" id="PTHR42770:SF7">
    <property type="entry name" value="MEMBRANE PROTEIN"/>
    <property type="match status" value="1"/>
</dbReference>
<accession>A0ABV1V636</accession>
<evidence type="ECO:0000256" key="4">
    <source>
        <dbReference type="ARBA" id="ARBA00022989"/>
    </source>
</evidence>